<evidence type="ECO:0000313" key="1">
    <source>
        <dbReference type="EMBL" id="ONM46316.1"/>
    </source>
</evidence>
<dbReference type="EMBL" id="MUMY01000027">
    <property type="protein sequence ID" value="ONM46316.1"/>
    <property type="molecule type" value="Genomic_DNA"/>
</dbReference>
<organism evidence="1 2">
    <name type="scientific">Nocardia donostiensis</name>
    <dbReference type="NCBI Taxonomy" id="1538463"/>
    <lineage>
        <taxon>Bacteria</taxon>
        <taxon>Bacillati</taxon>
        <taxon>Actinomycetota</taxon>
        <taxon>Actinomycetes</taxon>
        <taxon>Mycobacteriales</taxon>
        <taxon>Nocardiaceae</taxon>
        <taxon>Nocardia</taxon>
    </lineage>
</organism>
<proteinExistence type="predicted"/>
<evidence type="ECO:0000313" key="2">
    <source>
        <dbReference type="Proteomes" id="UP000188836"/>
    </source>
</evidence>
<sequence>MGITPVATPADVEAHRQGWKRTDRARTFHLQHWDYDATRIDGLDYDIDAVLIRSAAAAGESELTATLEIWQLRPEQFLYPWQTDNPT</sequence>
<name>A0A1W0AT88_9NOCA</name>
<dbReference type="AlphaFoldDB" id="A0A1W0AT88"/>
<dbReference type="Proteomes" id="UP000188836">
    <property type="component" value="Unassembled WGS sequence"/>
</dbReference>
<keyword evidence="2" id="KW-1185">Reference proteome</keyword>
<accession>A0A1W0AT88</accession>
<comment type="caution">
    <text evidence="1">The sequence shown here is derived from an EMBL/GenBank/DDBJ whole genome shotgun (WGS) entry which is preliminary data.</text>
</comment>
<reference evidence="1 2" key="1">
    <citation type="journal article" date="2016" name="Antonie Van Leeuwenhoek">
        <title>Nocardia donostiensis sp. nov., isolated from human respiratory specimens.</title>
        <authorList>
            <person name="Ercibengoa M."/>
            <person name="Bell M."/>
            <person name="Marimon J.M."/>
            <person name="Humrighouse B."/>
            <person name="Klenk H.P."/>
            <person name="Potter G."/>
            <person name="Perez-Trallero E."/>
        </authorList>
    </citation>
    <scope>NUCLEOTIDE SEQUENCE [LARGE SCALE GENOMIC DNA]</scope>
    <source>
        <strain evidence="1 2">X1655</strain>
    </source>
</reference>
<gene>
    <name evidence="1" type="ORF">B0T46_23715</name>
</gene>
<protein>
    <submittedName>
        <fullName evidence="1">Uncharacterized protein</fullName>
    </submittedName>
</protein>
<dbReference type="OrthoDB" id="3295950at2"/>